<evidence type="ECO:0000313" key="3">
    <source>
        <dbReference type="EMBL" id="CUX77603.1"/>
    </source>
</evidence>
<organism evidence="3 4">
    <name type="scientific">Thermococcus chitonophagus</name>
    <dbReference type="NCBI Taxonomy" id="54262"/>
    <lineage>
        <taxon>Archaea</taxon>
        <taxon>Methanobacteriati</taxon>
        <taxon>Methanobacteriota</taxon>
        <taxon>Thermococci</taxon>
        <taxon>Thermococcales</taxon>
        <taxon>Thermococcaceae</taxon>
        <taxon>Thermococcus</taxon>
    </lineage>
</organism>
<dbReference type="InterPro" id="IPR043724">
    <property type="entry name" value="DUF5666"/>
</dbReference>
<dbReference type="AlphaFoldDB" id="A0A160VRI8"/>
<gene>
    <name evidence="2" type="ORF">A3L04_07990</name>
    <name evidence="3" type="ORF">CHITON_0824</name>
</gene>
<proteinExistence type="predicted"/>
<dbReference type="GeneID" id="33322511"/>
<reference evidence="2 5" key="3">
    <citation type="submission" date="2016-04" db="EMBL/GenBank/DDBJ databases">
        <title>Complete genome sequence of Thermococcus chitonophagus type strain GC74.</title>
        <authorList>
            <person name="Oger P.M."/>
        </authorList>
    </citation>
    <scope>NUCLEOTIDE SEQUENCE [LARGE SCALE GENOMIC DNA]</scope>
    <source>
        <strain evidence="2 5">GC74</strain>
    </source>
</reference>
<reference evidence="4" key="1">
    <citation type="submission" date="2016-01" db="EMBL/GenBank/DDBJ databases">
        <authorList>
            <person name="Vorgias C.E."/>
        </authorList>
    </citation>
    <scope>NUCLEOTIDE SEQUENCE [LARGE SCALE GENOMIC DNA]</scope>
</reference>
<reference evidence="3" key="2">
    <citation type="submission" date="2016-01" db="EMBL/GenBank/DDBJ databases">
        <authorList>
            <person name="Oliw E.H."/>
        </authorList>
    </citation>
    <scope>NUCLEOTIDE SEQUENCE</scope>
    <source>
        <strain evidence="3">1</strain>
    </source>
</reference>
<name>A0A160VRI8_9EURY</name>
<dbReference type="Proteomes" id="UP000250189">
    <property type="component" value="Chromosome"/>
</dbReference>
<dbReference type="EMBL" id="LN999010">
    <property type="protein sequence ID" value="CUX77603.1"/>
    <property type="molecule type" value="Genomic_DNA"/>
</dbReference>
<dbReference type="Pfam" id="PF18914">
    <property type="entry name" value="DUF5666"/>
    <property type="match status" value="1"/>
</dbReference>
<protein>
    <recommendedName>
        <fullName evidence="1">DUF5666 domain-containing protein</fullName>
    </recommendedName>
</protein>
<evidence type="ECO:0000313" key="4">
    <source>
        <dbReference type="Proteomes" id="UP000093069"/>
    </source>
</evidence>
<keyword evidence="5" id="KW-1185">Reference proteome</keyword>
<feature type="domain" description="DUF5666" evidence="1">
    <location>
        <begin position="187"/>
        <end position="248"/>
    </location>
</feature>
<dbReference type="KEGG" id="tch:CHITON_0824"/>
<evidence type="ECO:0000259" key="1">
    <source>
        <dbReference type="Pfam" id="PF18914"/>
    </source>
</evidence>
<sequence>MKRGLVASIILAILITALPFIVKIAEKKQIEAITPQENSTMIVGGVYYVGTATSHEGADILCVVPAKAYVDEPGKVVTLNVTVRFKHAQPCPYSDWKILVENSKNVEVIEETETKLEDPYTAFKQYKIKVLGNGSIDVVFKYGTGCPYGTEERVTVGFYIGTPTQTELVEANQTQSIVLENVTKTFKGKIEEVNVELRYFVVNGTKIYVRGRWGSYNWKDVLGMLKVGEYVEVVATYEEGTWKAEEIKIDGTTLRRG</sequence>
<accession>A0A160VRI8</accession>
<dbReference type="Proteomes" id="UP000093069">
    <property type="component" value="Chromosome I"/>
</dbReference>
<dbReference type="OrthoDB" id="97352at2157"/>
<dbReference type="EMBL" id="CP015193">
    <property type="protein sequence ID" value="ASJ17014.1"/>
    <property type="molecule type" value="Genomic_DNA"/>
</dbReference>
<evidence type="ECO:0000313" key="5">
    <source>
        <dbReference type="Proteomes" id="UP000250189"/>
    </source>
</evidence>
<dbReference type="RefSeq" id="WP_068577023.1">
    <property type="nucleotide sequence ID" value="NZ_CP015193.1"/>
</dbReference>
<evidence type="ECO:0000313" key="2">
    <source>
        <dbReference type="EMBL" id="ASJ17014.1"/>
    </source>
</evidence>